<dbReference type="CTD" id="55006"/>
<feature type="domain" description="TR61B FKBP-like" evidence="9">
    <location>
        <begin position="182"/>
        <end position="236"/>
    </location>
</feature>
<evidence type="ECO:0000256" key="2">
    <source>
        <dbReference type="ARBA" id="ARBA00022603"/>
    </source>
</evidence>
<dbReference type="Pfam" id="PF08704">
    <property type="entry name" value="GCD14"/>
    <property type="match status" value="1"/>
</dbReference>
<keyword evidence="5" id="KW-0819">tRNA processing</keyword>
<dbReference type="EC" id="2.1.1.220" evidence="1"/>
<evidence type="ECO:0000313" key="10">
    <source>
        <dbReference type="Proteomes" id="UP000515159"/>
    </source>
</evidence>
<dbReference type="Gene3D" id="3.40.50.150">
    <property type="entry name" value="Vaccinia Virus protein VP39"/>
    <property type="match status" value="1"/>
</dbReference>
<dbReference type="GeneID" id="117356579"/>
<dbReference type="InterPro" id="IPR054151">
    <property type="entry name" value="TR61B_FKBP-like"/>
</dbReference>
<evidence type="ECO:0000259" key="8">
    <source>
        <dbReference type="Pfam" id="PF08704"/>
    </source>
</evidence>
<gene>
    <name evidence="11" type="primary">TRMT61B</name>
</gene>
<dbReference type="PANTHER" id="PTHR12133">
    <property type="entry name" value="TRNA (ADENINE(58)-N(1))-METHYLTRANSFERASE"/>
    <property type="match status" value="1"/>
</dbReference>
<dbReference type="InterPro" id="IPR014816">
    <property type="entry name" value="tRNA_MeTrfase_Gcd14"/>
</dbReference>
<protein>
    <recommendedName>
        <fullName evidence="1">tRNA (adenine(58)-N(1))-methyltransferase</fullName>
        <ecNumber evidence="1">2.1.1.220</ecNumber>
    </recommendedName>
</protein>
<accession>A0A6P8Q6F1</accession>
<dbReference type="GO" id="GO:0160107">
    <property type="term" value="F:tRNA (adenine(58)-N1)-methyltransferase activity"/>
    <property type="evidence" value="ECO:0007669"/>
    <property type="project" value="UniProtKB-EC"/>
</dbReference>
<dbReference type="SUPFAM" id="SSF53335">
    <property type="entry name" value="S-adenosyl-L-methionine-dependent methyltransferases"/>
    <property type="match status" value="1"/>
</dbReference>
<dbReference type="InterPro" id="IPR049470">
    <property type="entry name" value="TRM61_C"/>
</dbReference>
<dbReference type="InterPro" id="IPR029063">
    <property type="entry name" value="SAM-dependent_MTases_sf"/>
</dbReference>
<dbReference type="RefSeq" id="XP_033791864.1">
    <property type="nucleotide sequence ID" value="XM_033935973.1"/>
</dbReference>
<keyword evidence="3" id="KW-0808">Transferase</keyword>
<keyword evidence="10" id="KW-1185">Reference proteome</keyword>
<dbReference type="AlphaFoldDB" id="A0A6P8Q6F1"/>
<dbReference type="Pfam" id="PF21985">
    <property type="entry name" value="TR61B_FKBP-like"/>
    <property type="match status" value="1"/>
</dbReference>
<dbReference type="GO" id="GO:0031515">
    <property type="term" value="C:tRNA (m1A) methyltransferase complex"/>
    <property type="evidence" value="ECO:0007669"/>
    <property type="project" value="InterPro"/>
</dbReference>
<dbReference type="GO" id="GO:0005739">
    <property type="term" value="C:mitochondrion"/>
    <property type="evidence" value="ECO:0007669"/>
    <property type="project" value="TreeGrafter"/>
</dbReference>
<evidence type="ECO:0000256" key="5">
    <source>
        <dbReference type="ARBA" id="ARBA00022694"/>
    </source>
</evidence>
<evidence type="ECO:0000256" key="6">
    <source>
        <dbReference type="ARBA" id="ARBA00048481"/>
    </source>
</evidence>
<sequence length="514" mass="58392">MIQTCTRSRLATFFEVPNPCTLNRLLGRKQCGHLQLNRTLSATNKLSVESFPNDPRDDGADSKFDERLEADSLDTKQKRVSRGNLSSRRKRVWERSLSPLERISQLIPAKFLSPEVTDLGLVYREDDDATNRSSRPIQKSALVAATEIGLEEHLRLKNRSVSEGMSHGTYREVTSADFPFKAGELFLAEYRKKHSLEYKKMGILKDEGKILSSWGVVRHNLIIGKLPGQMLRTPLGIEFLLRRPSLEDFVLWMKRGPAISYPKDIKAMLMMMDISPGNVVLEAGSGSGGMSLFLSRAVGLQGRVLSFDVRNDHHLIAKKNYELWRFNWKVTHKEEWPDNVNFINKDIVRAAEDIRSITFDAVALDMLNPQIALPIVFPCLKQGGVCTVYVANITQVTDLLEGIRTCQLSLLCENISEVIHRDWLVIPSKQKDGSFSRKIEPQQSPEFYDQEQTKESEQEDQPHLDKVRPFGSVPYIARPCPIQFGHTAFLVKLRKFKPAYLHPEPQASDFSQGN</sequence>
<evidence type="ECO:0000256" key="7">
    <source>
        <dbReference type="SAM" id="MobiDB-lite"/>
    </source>
</evidence>
<dbReference type="FunCoup" id="A0A6P8Q6F1">
    <property type="interactions" value="642"/>
</dbReference>
<name>A0A6P8Q6F1_GEOSA</name>
<evidence type="ECO:0000256" key="1">
    <source>
        <dbReference type="ARBA" id="ARBA00012796"/>
    </source>
</evidence>
<dbReference type="PROSITE" id="PS51620">
    <property type="entry name" value="SAM_TRM61"/>
    <property type="match status" value="1"/>
</dbReference>
<evidence type="ECO:0000259" key="9">
    <source>
        <dbReference type="Pfam" id="PF21985"/>
    </source>
</evidence>
<dbReference type="InParanoid" id="A0A6P8Q6F1"/>
<dbReference type="CDD" id="cd02440">
    <property type="entry name" value="AdoMet_MTases"/>
    <property type="match status" value="1"/>
</dbReference>
<evidence type="ECO:0000313" key="11">
    <source>
        <dbReference type="RefSeq" id="XP_033791864.1"/>
    </source>
</evidence>
<keyword evidence="4" id="KW-0949">S-adenosyl-L-methionine</keyword>
<proteinExistence type="predicted"/>
<feature type="region of interest" description="Disordered" evidence="7">
    <location>
        <begin position="434"/>
        <end position="465"/>
    </location>
</feature>
<feature type="domain" description="tRNA (adenine(58)-N(1))-methyltransferase catalytic subunit TRM61 C-terminal" evidence="8">
    <location>
        <begin position="258"/>
        <end position="491"/>
    </location>
</feature>
<reference evidence="11" key="1">
    <citation type="submission" date="2025-08" db="UniProtKB">
        <authorList>
            <consortium name="RefSeq"/>
        </authorList>
    </citation>
    <scope>IDENTIFICATION</scope>
</reference>
<feature type="compositionally biased region" description="Basic and acidic residues" evidence="7">
    <location>
        <begin position="451"/>
        <end position="465"/>
    </location>
</feature>
<dbReference type="OrthoDB" id="5585464at2759"/>
<dbReference type="PANTHER" id="PTHR12133:SF1">
    <property type="entry name" value="TRNA (ADENINE(58)-N(1))-METHYLTRANSFERASE, MITOCHONDRIAL"/>
    <property type="match status" value="1"/>
</dbReference>
<evidence type="ECO:0000256" key="4">
    <source>
        <dbReference type="ARBA" id="ARBA00022691"/>
    </source>
</evidence>
<dbReference type="Gene3D" id="3.10.330.20">
    <property type="match status" value="1"/>
</dbReference>
<dbReference type="FunFam" id="3.10.330.20:FF:000003">
    <property type="entry name" value="tRNA (Adenine(58)-N(1))-methyltransferase, mitochondrial isoform X1"/>
    <property type="match status" value="1"/>
</dbReference>
<dbReference type="FunFam" id="3.40.50.150:FF:000181">
    <property type="entry name" value="tRNA (Adenine(58)-N(1))-methyltransferase, mitochondrial isoform X4"/>
    <property type="match status" value="1"/>
</dbReference>
<dbReference type="GO" id="GO:0030488">
    <property type="term" value="P:tRNA methylation"/>
    <property type="evidence" value="ECO:0007669"/>
    <property type="project" value="InterPro"/>
</dbReference>
<dbReference type="KEGG" id="gsh:117356579"/>
<evidence type="ECO:0000256" key="3">
    <source>
        <dbReference type="ARBA" id="ARBA00022679"/>
    </source>
</evidence>
<comment type="catalytic activity">
    <reaction evidence="6">
        <text>an adenosine in mRNA + S-adenosyl-L-methionine = an N(1)-methyladenosine in mRNA + S-adenosyl-L-homocysteine + H(+)</text>
        <dbReference type="Rhea" id="RHEA:55392"/>
        <dbReference type="Rhea" id="RHEA-COMP:12414"/>
        <dbReference type="Rhea" id="RHEA-COMP:12415"/>
        <dbReference type="ChEBI" id="CHEBI:15378"/>
        <dbReference type="ChEBI" id="CHEBI:57856"/>
        <dbReference type="ChEBI" id="CHEBI:59789"/>
        <dbReference type="ChEBI" id="CHEBI:74411"/>
        <dbReference type="ChEBI" id="CHEBI:74491"/>
    </reaction>
</comment>
<organism evidence="10 11">
    <name type="scientific">Geotrypetes seraphini</name>
    <name type="common">Gaboon caecilian</name>
    <name type="synonym">Caecilia seraphini</name>
    <dbReference type="NCBI Taxonomy" id="260995"/>
    <lineage>
        <taxon>Eukaryota</taxon>
        <taxon>Metazoa</taxon>
        <taxon>Chordata</taxon>
        <taxon>Craniata</taxon>
        <taxon>Vertebrata</taxon>
        <taxon>Euteleostomi</taxon>
        <taxon>Amphibia</taxon>
        <taxon>Gymnophiona</taxon>
        <taxon>Geotrypetes</taxon>
    </lineage>
</organism>
<keyword evidence="2" id="KW-0489">Methyltransferase</keyword>
<dbReference type="Proteomes" id="UP000515159">
    <property type="component" value="Chromosome 3"/>
</dbReference>